<protein>
    <submittedName>
        <fullName evidence="1">Uncharacterized protein</fullName>
    </submittedName>
</protein>
<accession>A0A382DIW7</accession>
<name>A0A382DIW7_9ZZZZ</name>
<evidence type="ECO:0000313" key="1">
    <source>
        <dbReference type="EMBL" id="SVB38215.1"/>
    </source>
</evidence>
<feature type="non-terminal residue" evidence="1">
    <location>
        <position position="40"/>
    </location>
</feature>
<feature type="non-terminal residue" evidence="1">
    <location>
        <position position="1"/>
    </location>
</feature>
<proteinExistence type="predicted"/>
<organism evidence="1">
    <name type="scientific">marine metagenome</name>
    <dbReference type="NCBI Taxonomy" id="408172"/>
    <lineage>
        <taxon>unclassified sequences</taxon>
        <taxon>metagenomes</taxon>
        <taxon>ecological metagenomes</taxon>
    </lineage>
</organism>
<dbReference type="AlphaFoldDB" id="A0A382DIW7"/>
<sequence>GLKGRKRSVFLPVLPHLITLLIRSTKRLNSFHLNSRRCTN</sequence>
<gene>
    <name evidence="1" type="ORF">METZ01_LOCUS191069</name>
</gene>
<reference evidence="1" key="1">
    <citation type="submission" date="2018-05" db="EMBL/GenBank/DDBJ databases">
        <authorList>
            <person name="Lanie J.A."/>
            <person name="Ng W.-L."/>
            <person name="Kazmierczak K.M."/>
            <person name="Andrzejewski T.M."/>
            <person name="Davidsen T.M."/>
            <person name="Wayne K.J."/>
            <person name="Tettelin H."/>
            <person name="Glass J.I."/>
            <person name="Rusch D."/>
            <person name="Podicherti R."/>
            <person name="Tsui H.-C.T."/>
            <person name="Winkler M.E."/>
        </authorList>
    </citation>
    <scope>NUCLEOTIDE SEQUENCE</scope>
</reference>
<dbReference type="EMBL" id="UINC01039557">
    <property type="protein sequence ID" value="SVB38215.1"/>
    <property type="molecule type" value="Genomic_DNA"/>
</dbReference>